<dbReference type="PROSITE" id="PS51257">
    <property type="entry name" value="PROKAR_LIPOPROTEIN"/>
    <property type="match status" value="1"/>
</dbReference>
<dbReference type="EMBL" id="BNAH01000004">
    <property type="protein sequence ID" value="GHE85486.1"/>
    <property type="molecule type" value="Genomic_DNA"/>
</dbReference>
<evidence type="ECO:0000313" key="2">
    <source>
        <dbReference type="Proteomes" id="UP000626370"/>
    </source>
</evidence>
<sequence>MKIVITLLLMTGLFACSKSIDIKLEPEVYLVLSQDAKQRIYINEKDEAYVTLSQWLDDNKDGWYATSGHYSGGVYVKSGEYGVLITDLKVIIYSTLGKAPKAIYAKNINRGELGTLLNFSK</sequence>
<dbReference type="Proteomes" id="UP000626370">
    <property type="component" value="Unassembled WGS sequence"/>
</dbReference>
<proteinExistence type="predicted"/>
<comment type="caution">
    <text evidence="1">The sequence shown here is derived from an EMBL/GenBank/DDBJ whole genome shotgun (WGS) entry which is preliminary data.</text>
</comment>
<dbReference type="RefSeq" id="WP_189377459.1">
    <property type="nucleotide sequence ID" value="NZ_BNAH01000004.1"/>
</dbReference>
<reference evidence="2" key="1">
    <citation type="journal article" date="2019" name="Int. J. Syst. Evol. Microbiol.">
        <title>The Global Catalogue of Microorganisms (GCM) 10K type strain sequencing project: providing services to taxonomists for standard genome sequencing and annotation.</title>
        <authorList>
            <consortium name="The Broad Institute Genomics Platform"/>
            <consortium name="The Broad Institute Genome Sequencing Center for Infectious Disease"/>
            <person name="Wu L."/>
            <person name="Ma J."/>
        </authorList>
    </citation>
    <scope>NUCLEOTIDE SEQUENCE [LARGE SCALE GENOMIC DNA]</scope>
    <source>
        <strain evidence="2">CGMCC 1.15922</strain>
    </source>
</reference>
<name>A0ABQ3IJF5_9GAMM</name>
<evidence type="ECO:0000313" key="1">
    <source>
        <dbReference type="EMBL" id="GHE85486.1"/>
    </source>
</evidence>
<organism evidence="1 2">
    <name type="scientific">Thalassotalea profundi</name>
    <dbReference type="NCBI Taxonomy" id="2036687"/>
    <lineage>
        <taxon>Bacteria</taxon>
        <taxon>Pseudomonadati</taxon>
        <taxon>Pseudomonadota</taxon>
        <taxon>Gammaproteobacteria</taxon>
        <taxon>Alteromonadales</taxon>
        <taxon>Colwelliaceae</taxon>
        <taxon>Thalassotalea</taxon>
    </lineage>
</organism>
<accession>A0ABQ3IJF5</accession>
<gene>
    <name evidence="1" type="ORF">GCM10011501_13170</name>
</gene>
<keyword evidence="2" id="KW-1185">Reference proteome</keyword>
<protein>
    <submittedName>
        <fullName evidence="1">Uncharacterized protein</fullName>
    </submittedName>
</protein>